<keyword evidence="1" id="KW-0812">Transmembrane</keyword>
<dbReference type="KEGG" id="gfu:KM031_01420"/>
<accession>A0A975S201</accession>
<keyword evidence="1" id="KW-1133">Transmembrane helix</keyword>
<evidence type="ECO:0000313" key="3">
    <source>
        <dbReference type="Proteomes" id="UP000679352"/>
    </source>
</evidence>
<evidence type="ECO:0000313" key="2">
    <source>
        <dbReference type="EMBL" id="QWK90605.1"/>
    </source>
</evidence>
<dbReference type="EMBL" id="CP076361">
    <property type="protein sequence ID" value="QWK90605.1"/>
    <property type="molecule type" value="Genomic_DNA"/>
</dbReference>
<sequence>MGLTLRRVGALLLAGLGPEVPPLPALIEMVNRALRPLAVLSVFALIAAAFVDPPRYIAGMLALRHTPWPLCALVAAILGLHFLRQGAAPPPRS</sequence>
<dbReference type="RefSeq" id="WP_215504147.1">
    <property type="nucleotide sequence ID" value="NZ_CP076361.1"/>
</dbReference>
<evidence type="ECO:0000256" key="1">
    <source>
        <dbReference type="SAM" id="Phobius"/>
    </source>
</evidence>
<feature type="transmembrane region" description="Helical" evidence="1">
    <location>
        <begin position="33"/>
        <end position="51"/>
    </location>
</feature>
<keyword evidence="3" id="KW-1185">Reference proteome</keyword>
<feature type="transmembrane region" description="Helical" evidence="1">
    <location>
        <begin position="66"/>
        <end position="83"/>
    </location>
</feature>
<organism evidence="2 3">
    <name type="scientific">Gemmobacter fulvus</name>
    <dbReference type="NCBI Taxonomy" id="2840474"/>
    <lineage>
        <taxon>Bacteria</taxon>
        <taxon>Pseudomonadati</taxon>
        <taxon>Pseudomonadota</taxon>
        <taxon>Alphaproteobacteria</taxon>
        <taxon>Rhodobacterales</taxon>
        <taxon>Paracoccaceae</taxon>
        <taxon>Gemmobacter</taxon>
    </lineage>
</organism>
<dbReference type="Proteomes" id="UP000679352">
    <property type="component" value="Chromosome"/>
</dbReference>
<protein>
    <submittedName>
        <fullName evidence="2">Uncharacterized protein</fullName>
    </submittedName>
</protein>
<proteinExistence type="predicted"/>
<reference evidence="2" key="1">
    <citation type="submission" date="2021-06" db="EMBL/GenBank/DDBJ databases">
        <title>Direct submission.</title>
        <authorList>
            <person name="Lee C.-S."/>
            <person name="Jin L."/>
        </authorList>
    </citation>
    <scope>NUCLEOTIDE SEQUENCE</scope>
    <source>
        <strain evidence="2">Con5</strain>
    </source>
</reference>
<name>A0A975S201_9RHOB</name>
<keyword evidence="1" id="KW-0472">Membrane</keyword>
<dbReference type="AlphaFoldDB" id="A0A975S201"/>
<gene>
    <name evidence="2" type="ORF">KM031_01420</name>
</gene>